<sequence length="192" mass="21827">MYFQNLDVSTLLLANRSTARERLLAWAVSVVLLVSLLMAYWYAPVIADQAAAKTATSFGSFVIDAFGAAAIITFAQRLLFPMKHSLMDRLRRFTPIGVVEERDRAALDDAYLQVMETASRIDLRKALELAQYDAEILSFGNLRVIAQQRRGTLSQWMNTEARIRQACYLLYLCHRAEQKKQQVAETGRTDIF</sequence>
<dbReference type="EMBL" id="JAHQZT010000044">
    <property type="protein sequence ID" value="MBV0934882.1"/>
    <property type="molecule type" value="Genomic_DNA"/>
</dbReference>
<feature type="transmembrane region" description="Helical" evidence="1">
    <location>
        <begin position="55"/>
        <end position="80"/>
    </location>
</feature>
<name>A0ABS6MEY3_9GAMM</name>
<evidence type="ECO:0000256" key="1">
    <source>
        <dbReference type="SAM" id="Phobius"/>
    </source>
</evidence>
<evidence type="ECO:0000313" key="3">
    <source>
        <dbReference type="Proteomes" id="UP000755551"/>
    </source>
</evidence>
<keyword evidence="1" id="KW-1133">Transmembrane helix</keyword>
<feature type="transmembrane region" description="Helical" evidence="1">
    <location>
        <begin position="23"/>
        <end position="43"/>
    </location>
</feature>
<keyword evidence="1" id="KW-0812">Transmembrane</keyword>
<organism evidence="2 3">
    <name type="scientific">Marinobacterium weihaiense</name>
    <dbReference type="NCBI Taxonomy" id="2851016"/>
    <lineage>
        <taxon>Bacteria</taxon>
        <taxon>Pseudomonadati</taxon>
        <taxon>Pseudomonadota</taxon>
        <taxon>Gammaproteobacteria</taxon>
        <taxon>Oceanospirillales</taxon>
        <taxon>Oceanospirillaceae</taxon>
        <taxon>Marinobacterium</taxon>
    </lineage>
</organism>
<gene>
    <name evidence="2" type="ORF">KTN04_16220</name>
</gene>
<evidence type="ECO:0000313" key="2">
    <source>
        <dbReference type="EMBL" id="MBV0934882.1"/>
    </source>
</evidence>
<dbReference type="Proteomes" id="UP000755551">
    <property type="component" value="Unassembled WGS sequence"/>
</dbReference>
<comment type="caution">
    <text evidence="2">The sequence shown here is derived from an EMBL/GenBank/DDBJ whole genome shotgun (WGS) entry which is preliminary data.</text>
</comment>
<dbReference type="RefSeq" id="WP_217336270.1">
    <property type="nucleotide sequence ID" value="NZ_JAHQZT010000044.1"/>
</dbReference>
<accession>A0ABS6MEY3</accession>
<protein>
    <submittedName>
        <fullName evidence="2">Uncharacterized protein</fullName>
    </submittedName>
</protein>
<keyword evidence="1" id="KW-0472">Membrane</keyword>
<reference evidence="2 3" key="1">
    <citation type="submission" date="2021-06" db="EMBL/GenBank/DDBJ databases">
        <title>Bacterium isolated from marine sediment.</title>
        <authorList>
            <person name="Zhu K.-L."/>
            <person name="Du Z.-J."/>
            <person name="Liang Q.-Y."/>
        </authorList>
    </citation>
    <scope>NUCLEOTIDE SEQUENCE [LARGE SCALE GENOMIC DNA]</scope>
    <source>
        <strain evidence="2 3">A346</strain>
    </source>
</reference>
<proteinExistence type="predicted"/>
<keyword evidence="3" id="KW-1185">Reference proteome</keyword>